<dbReference type="InterPro" id="IPR029056">
    <property type="entry name" value="Ribokinase-like"/>
</dbReference>
<keyword evidence="5" id="KW-0067">ATP-binding</keyword>
<comment type="similarity">
    <text evidence="1">Belongs to the carbohydrate kinase PfkB family.</text>
</comment>
<dbReference type="GO" id="GO:0008443">
    <property type="term" value="F:phosphofructokinase activity"/>
    <property type="evidence" value="ECO:0007669"/>
    <property type="project" value="TreeGrafter"/>
</dbReference>
<keyword evidence="2 6" id="KW-0808">Transferase</keyword>
<dbReference type="PIRSF" id="PIRSF000535">
    <property type="entry name" value="1PFK/6PFK/LacC"/>
    <property type="match status" value="1"/>
</dbReference>
<feature type="domain" description="Carbohydrate kinase PfkB" evidence="7">
    <location>
        <begin position="22"/>
        <end position="283"/>
    </location>
</feature>
<evidence type="ECO:0000256" key="3">
    <source>
        <dbReference type="ARBA" id="ARBA00022741"/>
    </source>
</evidence>
<dbReference type="Proteomes" id="UP000241507">
    <property type="component" value="Chromosome"/>
</dbReference>
<dbReference type="KEGG" id="grs:C7S20_18715"/>
<evidence type="ECO:0000256" key="5">
    <source>
        <dbReference type="ARBA" id="ARBA00022840"/>
    </source>
</evidence>
<dbReference type="Gene3D" id="3.40.1190.20">
    <property type="match status" value="1"/>
</dbReference>
<dbReference type="GO" id="GO:0005524">
    <property type="term" value="F:ATP binding"/>
    <property type="evidence" value="ECO:0007669"/>
    <property type="project" value="UniProtKB-KW"/>
</dbReference>
<protein>
    <submittedName>
        <fullName evidence="8">1-phosphofructokinase</fullName>
    </submittedName>
</protein>
<dbReference type="Pfam" id="PF00294">
    <property type="entry name" value="PfkB"/>
    <property type="match status" value="1"/>
</dbReference>
<dbReference type="InterPro" id="IPR002173">
    <property type="entry name" value="Carboh/pur_kinase_PfkB_CS"/>
</dbReference>
<dbReference type="PANTHER" id="PTHR46566:SF2">
    <property type="entry name" value="ATP-DEPENDENT 6-PHOSPHOFRUCTOKINASE ISOZYME 2"/>
    <property type="match status" value="1"/>
</dbReference>
<evidence type="ECO:0000256" key="1">
    <source>
        <dbReference type="ARBA" id="ARBA00010688"/>
    </source>
</evidence>
<dbReference type="GO" id="GO:0005829">
    <property type="term" value="C:cytosol"/>
    <property type="evidence" value="ECO:0007669"/>
    <property type="project" value="TreeGrafter"/>
</dbReference>
<dbReference type="PANTHER" id="PTHR46566">
    <property type="entry name" value="1-PHOSPHOFRUCTOKINASE-RELATED"/>
    <property type="match status" value="1"/>
</dbReference>
<dbReference type="SUPFAM" id="SSF53613">
    <property type="entry name" value="Ribokinase-like"/>
    <property type="match status" value="1"/>
</dbReference>
<evidence type="ECO:0000256" key="4">
    <source>
        <dbReference type="ARBA" id="ARBA00022777"/>
    </source>
</evidence>
<dbReference type="AlphaFoldDB" id="A0A2R3ZA02"/>
<organism evidence="8 9">
    <name type="scientific">Christiangramia fulva</name>
    <dbReference type="NCBI Taxonomy" id="2126553"/>
    <lineage>
        <taxon>Bacteria</taxon>
        <taxon>Pseudomonadati</taxon>
        <taxon>Bacteroidota</taxon>
        <taxon>Flavobacteriia</taxon>
        <taxon>Flavobacteriales</taxon>
        <taxon>Flavobacteriaceae</taxon>
        <taxon>Christiangramia</taxon>
    </lineage>
</organism>
<evidence type="ECO:0000256" key="2">
    <source>
        <dbReference type="ARBA" id="ARBA00022679"/>
    </source>
</evidence>
<name>A0A2R3ZA02_9FLAO</name>
<keyword evidence="9" id="KW-1185">Reference proteome</keyword>
<accession>A0A2R3ZA02</accession>
<dbReference type="InterPro" id="IPR011611">
    <property type="entry name" value="PfkB_dom"/>
</dbReference>
<evidence type="ECO:0000259" key="7">
    <source>
        <dbReference type="Pfam" id="PF00294"/>
    </source>
</evidence>
<dbReference type="PROSITE" id="PS00584">
    <property type="entry name" value="PFKB_KINASES_2"/>
    <property type="match status" value="1"/>
</dbReference>
<evidence type="ECO:0000313" key="8">
    <source>
        <dbReference type="EMBL" id="AVR47118.1"/>
    </source>
</evidence>
<keyword evidence="4 8" id="KW-0418">Kinase</keyword>
<reference evidence="9" key="1">
    <citation type="submission" date="2018-03" db="EMBL/GenBank/DDBJ databases">
        <title>Gramella fulva sp. nov., isolated from a dry surface of tidal flat.</title>
        <authorList>
            <person name="Hwang S.H."/>
            <person name="Hwang W.M."/>
            <person name="Kang K."/>
            <person name="Ahn T.-Y."/>
        </authorList>
    </citation>
    <scope>NUCLEOTIDE SEQUENCE [LARGE SCALE GENOMIC DNA]</scope>
    <source>
        <strain evidence="9">SH35</strain>
    </source>
</reference>
<evidence type="ECO:0000256" key="6">
    <source>
        <dbReference type="PIRNR" id="PIRNR000535"/>
    </source>
</evidence>
<dbReference type="EMBL" id="CP028136">
    <property type="protein sequence ID" value="AVR47118.1"/>
    <property type="molecule type" value="Genomic_DNA"/>
</dbReference>
<evidence type="ECO:0000313" key="9">
    <source>
        <dbReference type="Proteomes" id="UP000241507"/>
    </source>
</evidence>
<proteinExistence type="inferred from homology"/>
<dbReference type="OrthoDB" id="9801219at2"/>
<dbReference type="InterPro" id="IPR017583">
    <property type="entry name" value="Tagatose/fructose_Pkinase"/>
</dbReference>
<gene>
    <name evidence="8" type="ORF">C7S20_18715</name>
</gene>
<keyword evidence="3" id="KW-0547">Nucleotide-binding</keyword>
<sequence length="308" mass="34027">MILCLCPNPSVDSYAWLNTMDTGTVNRISSLKAFPGGKGTHVACALNEMGIPVKLMGIWAGKSGEYIRQECHKRNIPTCGIEIDGENRRCYTFRSLNTAFNSTELLEPGPELLEQNWKEFLKDFRKQITEVQLIIISGSFPKNAPQDAYLQLIELCNRVGKKVIIDCSGIQLKNAMRSSFFGIHINEQEIRNLAAHNSITDTIKSLKEKTTWLALTLGKKGLRLIKGNEEVQANVVVNNVKSTVGSGDCLTAGIAAAIFKKLGMKEIARYGVAFGAANCLNENLGMLRKEDVNDLIRNVNIKISSYVS</sequence>